<dbReference type="RefSeq" id="WP_341376340.1">
    <property type="nucleotide sequence ID" value="NZ_JBBUTF010000026.1"/>
</dbReference>
<keyword evidence="6" id="KW-1185">Reference proteome</keyword>
<dbReference type="Gene3D" id="1.10.10.10">
    <property type="entry name" value="Winged helix-like DNA-binding domain superfamily/Winged helix DNA-binding domain"/>
    <property type="match status" value="1"/>
</dbReference>
<dbReference type="InterPro" id="IPR036388">
    <property type="entry name" value="WH-like_DNA-bd_sf"/>
</dbReference>
<dbReference type="Proteomes" id="UP001368500">
    <property type="component" value="Unassembled WGS sequence"/>
</dbReference>
<protein>
    <submittedName>
        <fullName evidence="5">Helix-turn-helix domain-containing protein</fullName>
    </submittedName>
</protein>
<dbReference type="PANTHER" id="PTHR33204:SF39">
    <property type="entry name" value="TRANSCRIPTIONAL REGULATORY PROTEIN"/>
    <property type="match status" value="1"/>
</dbReference>
<keyword evidence="3" id="KW-0804">Transcription</keyword>
<keyword evidence="1" id="KW-0805">Transcription regulation</keyword>
<evidence type="ECO:0000259" key="4">
    <source>
        <dbReference type="PROSITE" id="PS51118"/>
    </source>
</evidence>
<reference evidence="5 6" key="1">
    <citation type="submission" date="2024-04" db="EMBL/GenBank/DDBJ databases">
        <title>Novel species of the genus Ideonella isolated from streams.</title>
        <authorList>
            <person name="Lu H."/>
        </authorList>
    </citation>
    <scope>NUCLEOTIDE SEQUENCE [LARGE SCALE GENOMIC DNA]</scope>
    <source>
        <strain evidence="5 6">BYS139W</strain>
    </source>
</reference>
<evidence type="ECO:0000256" key="1">
    <source>
        <dbReference type="ARBA" id="ARBA00023015"/>
    </source>
</evidence>
<dbReference type="InterPro" id="IPR036390">
    <property type="entry name" value="WH_DNA-bd_sf"/>
</dbReference>
<dbReference type="SUPFAM" id="SSF46785">
    <property type="entry name" value="Winged helix' DNA-binding domain"/>
    <property type="match status" value="1"/>
</dbReference>
<dbReference type="InterPro" id="IPR002577">
    <property type="entry name" value="HTH_HxlR"/>
</dbReference>
<accession>A0ABU9BF41</accession>
<gene>
    <name evidence="5" type="ORF">AACH11_21560</name>
</gene>
<evidence type="ECO:0000256" key="2">
    <source>
        <dbReference type="ARBA" id="ARBA00023125"/>
    </source>
</evidence>
<dbReference type="PROSITE" id="PS51118">
    <property type="entry name" value="HTH_HXLR"/>
    <property type="match status" value="1"/>
</dbReference>
<dbReference type="EMBL" id="JBBUTF010000026">
    <property type="protein sequence ID" value="MEK8028554.1"/>
    <property type="molecule type" value="Genomic_DNA"/>
</dbReference>
<feature type="domain" description="HTH hxlR-type" evidence="4">
    <location>
        <begin position="36"/>
        <end position="140"/>
    </location>
</feature>
<evidence type="ECO:0000313" key="6">
    <source>
        <dbReference type="Proteomes" id="UP001368500"/>
    </source>
</evidence>
<keyword evidence="2" id="KW-0238">DNA-binding</keyword>
<organism evidence="5 6">
    <name type="scientific">Pseudaquabacterium rugosum</name>
    <dbReference type="NCBI Taxonomy" id="2984194"/>
    <lineage>
        <taxon>Bacteria</taxon>
        <taxon>Pseudomonadati</taxon>
        <taxon>Pseudomonadota</taxon>
        <taxon>Betaproteobacteria</taxon>
        <taxon>Burkholderiales</taxon>
        <taxon>Sphaerotilaceae</taxon>
        <taxon>Pseudaquabacterium</taxon>
    </lineage>
</organism>
<dbReference type="Pfam" id="PF01638">
    <property type="entry name" value="HxlR"/>
    <property type="match status" value="1"/>
</dbReference>
<evidence type="ECO:0000256" key="3">
    <source>
        <dbReference type="ARBA" id="ARBA00023163"/>
    </source>
</evidence>
<sequence>MDGLDEDRAEMDLARHRANVARLLADMARHGNGREDPVRTVPAALGDRWSSLIMHLLSAGMLRHAEIKRLVGRVSAEGEISQRVLTLKLRLMERDGLVARRVTGDVPPRVEYRLTQAGHEAYAHFIALVRWAERQTAAIREARAAYDRRHPDVVAMLQQSRQVGSGG</sequence>
<evidence type="ECO:0000313" key="5">
    <source>
        <dbReference type="EMBL" id="MEK8028554.1"/>
    </source>
</evidence>
<dbReference type="PANTHER" id="PTHR33204">
    <property type="entry name" value="TRANSCRIPTIONAL REGULATOR, MARR FAMILY"/>
    <property type="match status" value="1"/>
</dbReference>
<comment type="caution">
    <text evidence="5">The sequence shown here is derived from an EMBL/GenBank/DDBJ whole genome shotgun (WGS) entry which is preliminary data.</text>
</comment>
<proteinExistence type="predicted"/>
<name>A0ABU9BF41_9BURK</name>